<dbReference type="InterPro" id="IPR000524">
    <property type="entry name" value="Tscrpt_reg_HTH_GntR"/>
</dbReference>
<dbReference type="SUPFAM" id="SSF48008">
    <property type="entry name" value="GntR ligand-binding domain-like"/>
    <property type="match status" value="1"/>
</dbReference>
<dbReference type="InterPro" id="IPR036390">
    <property type="entry name" value="WH_DNA-bd_sf"/>
</dbReference>
<dbReference type="Proteomes" id="UP000315235">
    <property type="component" value="Unassembled WGS sequence"/>
</dbReference>
<dbReference type="Pfam" id="PF00392">
    <property type="entry name" value="GntR"/>
    <property type="match status" value="1"/>
</dbReference>
<evidence type="ECO:0000259" key="4">
    <source>
        <dbReference type="PROSITE" id="PS50949"/>
    </source>
</evidence>
<evidence type="ECO:0000313" key="5">
    <source>
        <dbReference type="EMBL" id="TRX76720.1"/>
    </source>
</evidence>
<dbReference type="EMBL" id="VJOY01000001">
    <property type="protein sequence ID" value="TRX76720.1"/>
    <property type="molecule type" value="Genomic_DNA"/>
</dbReference>
<name>A0A553H4L9_9PSED</name>
<dbReference type="Gene3D" id="1.10.10.10">
    <property type="entry name" value="Winged helix-like DNA-binding domain superfamily/Winged helix DNA-binding domain"/>
    <property type="match status" value="1"/>
</dbReference>
<dbReference type="PANTHER" id="PTHR43537:SF45">
    <property type="entry name" value="GNTR FAMILY REGULATORY PROTEIN"/>
    <property type="match status" value="1"/>
</dbReference>
<accession>A0A553H4L9</accession>
<dbReference type="InterPro" id="IPR036388">
    <property type="entry name" value="WH-like_DNA-bd_sf"/>
</dbReference>
<keyword evidence="2" id="KW-0238">DNA-binding</keyword>
<keyword evidence="6" id="KW-1185">Reference proteome</keyword>
<dbReference type="Gene3D" id="1.20.120.530">
    <property type="entry name" value="GntR ligand-binding domain-like"/>
    <property type="match status" value="1"/>
</dbReference>
<evidence type="ECO:0000256" key="1">
    <source>
        <dbReference type="ARBA" id="ARBA00023015"/>
    </source>
</evidence>
<organism evidence="5 6">
    <name type="scientific">Pseudomonas mangiferae</name>
    <dbReference type="NCBI Taxonomy" id="2593654"/>
    <lineage>
        <taxon>Bacteria</taxon>
        <taxon>Pseudomonadati</taxon>
        <taxon>Pseudomonadota</taxon>
        <taxon>Gammaproteobacteria</taxon>
        <taxon>Pseudomonadales</taxon>
        <taxon>Pseudomonadaceae</taxon>
        <taxon>Pseudomonas</taxon>
    </lineage>
</organism>
<comment type="caution">
    <text evidence="5">The sequence shown here is derived from an EMBL/GenBank/DDBJ whole genome shotgun (WGS) entry which is preliminary data.</text>
</comment>
<dbReference type="GO" id="GO:0003677">
    <property type="term" value="F:DNA binding"/>
    <property type="evidence" value="ECO:0007669"/>
    <property type="project" value="UniProtKB-KW"/>
</dbReference>
<protein>
    <submittedName>
        <fullName evidence="5">GntR family transcriptional regulator</fullName>
    </submittedName>
</protein>
<keyword evidence="3" id="KW-0804">Transcription</keyword>
<dbReference type="AlphaFoldDB" id="A0A553H4L9"/>
<evidence type="ECO:0000313" key="6">
    <source>
        <dbReference type="Proteomes" id="UP000315235"/>
    </source>
</evidence>
<sequence>MQPTPSPRSQGDSSRSRAEAIYAQLKDDLFGLRLMPGDRFSEGELAERMRASRTPVRQALHRLEREGHVEVVSRSGWRVRAFDFTRLEELYEICIVLELEAVRRLGERPAAEVSPLLDQLGRTWLVAPERRLKDGQAVSRLDEGFHRQLLDAAGNGEMARLHADVSERIRVVRRLDFTQAARVTLAYEEHGKILGALLTKRNEDAQRLLKAHLEVSKAEVRTITLHMLHSARPRDLPARQG</sequence>
<dbReference type="PROSITE" id="PS50949">
    <property type="entry name" value="HTH_GNTR"/>
    <property type="match status" value="1"/>
</dbReference>
<dbReference type="SMART" id="SM00895">
    <property type="entry name" value="FCD"/>
    <property type="match status" value="1"/>
</dbReference>
<keyword evidence="1" id="KW-0805">Transcription regulation</keyword>
<dbReference type="SUPFAM" id="SSF46785">
    <property type="entry name" value="Winged helix' DNA-binding domain"/>
    <property type="match status" value="1"/>
</dbReference>
<dbReference type="RefSeq" id="WP_143486407.1">
    <property type="nucleotide sequence ID" value="NZ_VJOY01000001.1"/>
</dbReference>
<dbReference type="SMART" id="SM00345">
    <property type="entry name" value="HTH_GNTR"/>
    <property type="match status" value="1"/>
</dbReference>
<reference evidence="5 6" key="1">
    <citation type="submission" date="2019-07" db="EMBL/GenBank/DDBJ databases">
        <title>Pseudomonas mangiferae sp. nov., isolated from bark of mango tree in Thailand.</title>
        <authorList>
            <person name="Srisuk N."/>
            <person name="Anurat P."/>
        </authorList>
    </citation>
    <scope>NUCLEOTIDE SEQUENCE [LARGE SCALE GENOMIC DNA]</scope>
    <source>
        <strain evidence="5 6">DMKU_BBB3-04</strain>
    </source>
</reference>
<gene>
    <name evidence="5" type="ORF">FM069_01485</name>
</gene>
<feature type="domain" description="HTH gntR-type" evidence="4">
    <location>
        <begin position="15"/>
        <end position="82"/>
    </location>
</feature>
<dbReference type="CDD" id="cd07377">
    <property type="entry name" value="WHTH_GntR"/>
    <property type="match status" value="1"/>
</dbReference>
<dbReference type="GO" id="GO:0003700">
    <property type="term" value="F:DNA-binding transcription factor activity"/>
    <property type="evidence" value="ECO:0007669"/>
    <property type="project" value="InterPro"/>
</dbReference>
<dbReference type="PRINTS" id="PR00035">
    <property type="entry name" value="HTHGNTR"/>
</dbReference>
<dbReference type="InterPro" id="IPR011711">
    <property type="entry name" value="GntR_C"/>
</dbReference>
<proteinExistence type="predicted"/>
<dbReference type="Pfam" id="PF07729">
    <property type="entry name" value="FCD"/>
    <property type="match status" value="1"/>
</dbReference>
<dbReference type="PANTHER" id="PTHR43537">
    <property type="entry name" value="TRANSCRIPTIONAL REGULATOR, GNTR FAMILY"/>
    <property type="match status" value="1"/>
</dbReference>
<dbReference type="InterPro" id="IPR008920">
    <property type="entry name" value="TF_FadR/GntR_C"/>
</dbReference>
<dbReference type="OrthoDB" id="9799812at2"/>
<evidence type="ECO:0000256" key="2">
    <source>
        <dbReference type="ARBA" id="ARBA00023125"/>
    </source>
</evidence>
<evidence type="ECO:0000256" key="3">
    <source>
        <dbReference type="ARBA" id="ARBA00023163"/>
    </source>
</evidence>